<feature type="transmembrane region" description="Helical" evidence="1">
    <location>
        <begin position="325"/>
        <end position="347"/>
    </location>
</feature>
<keyword evidence="3" id="KW-1185">Reference proteome</keyword>
<keyword evidence="1" id="KW-0812">Transmembrane</keyword>
<dbReference type="AlphaFoldDB" id="A0A4R3I6T0"/>
<dbReference type="OrthoDB" id="5411175at2"/>
<reference evidence="2 3" key="1">
    <citation type="submission" date="2019-03" db="EMBL/GenBank/DDBJ databases">
        <title>Genomic Encyclopedia of Archaeal and Bacterial Type Strains, Phase II (KMG-II): from individual species to whole genera.</title>
        <authorList>
            <person name="Goeker M."/>
        </authorList>
    </citation>
    <scope>NUCLEOTIDE SEQUENCE [LARGE SCALE GENOMIC DNA]</scope>
    <source>
        <strain evidence="2 3">DSM 15388</strain>
    </source>
</reference>
<evidence type="ECO:0000313" key="2">
    <source>
        <dbReference type="EMBL" id="TCS40800.1"/>
    </source>
</evidence>
<organism evidence="2 3">
    <name type="scientific">Reinekea marinisedimentorum</name>
    <dbReference type="NCBI Taxonomy" id="230495"/>
    <lineage>
        <taxon>Bacteria</taxon>
        <taxon>Pseudomonadati</taxon>
        <taxon>Pseudomonadota</taxon>
        <taxon>Gammaproteobacteria</taxon>
        <taxon>Oceanospirillales</taxon>
        <taxon>Saccharospirillaceae</taxon>
        <taxon>Reinekea</taxon>
    </lineage>
</organism>
<name>A0A4R3I6T0_9GAMM</name>
<feature type="transmembrane region" description="Helical" evidence="1">
    <location>
        <begin position="284"/>
        <end position="304"/>
    </location>
</feature>
<proteinExistence type="predicted"/>
<dbReference type="RefSeq" id="WP_132701766.1">
    <property type="nucleotide sequence ID" value="NZ_SLZR01000008.1"/>
</dbReference>
<feature type="transmembrane region" description="Helical" evidence="1">
    <location>
        <begin position="379"/>
        <end position="400"/>
    </location>
</feature>
<protein>
    <submittedName>
        <fullName evidence="2">Uncharacterized protein</fullName>
    </submittedName>
</protein>
<sequence length="485" mass="53503">MTWIIIPERPVVSALLLAALLIAFLYFARNPMRASLYKASRLLISVLRLQSRALSRVIGSVRQRNRETLLELGQQQIERKLERDFHHVNEIVANDLSSYPALQQNISQLITGLEEDYHKSAETPPVSPDWIEAIDAIVNLKEAQKGNANIAKVLSELCTSLEAQQKKTLETYRSGVSTRHKLLHAMMPHWRKLNNTVERVGGLLKNLTIKANEIDQSMTRYREIQSGSEKAERMLQVSSFNGLIKSVVILACLAAGAFLNYHLISTPLSQLPSAGGTIGTYSAAQVYSVTIVLMELVAGLFLLEALHITHMFPAFGALEERKRQYLVRASFGFILLFAVAGGALAYLGTQENADSVALLFALTGTEPQSLSAGFAIRQAIPQAAQMVLAVFLPFVLMFAAIPFESLVDSSRVILGILVVQVLNILLLVLRLLAAVVRYGCDIILSLYDVIVSLPLWLESKLHSAEIKNKTESPVADNGHELGNIK</sequence>
<keyword evidence="1" id="KW-1133">Transmembrane helix</keyword>
<accession>A0A4R3I6T0</accession>
<evidence type="ECO:0000256" key="1">
    <source>
        <dbReference type="SAM" id="Phobius"/>
    </source>
</evidence>
<feature type="transmembrane region" description="Helical" evidence="1">
    <location>
        <begin position="12"/>
        <end position="28"/>
    </location>
</feature>
<evidence type="ECO:0000313" key="3">
    <source>
        <dbReference type="Proteomes" id="UP000295793"/>
    </source>
</evidence>
<dbReference type="Proteomes" id="UP000295793">
    <property type="component" value="Unassembled WGS sequence"/>
</dbReference>
<feature type="transmembrane region" description="Helical" evidence="1">
    <location>
        <begin position="243"/>
        <end position="264"/>
    </location>
</feature>
<gene>
    <name evidence="2" type="ORF">BCF53_108167</name>
</gene>
<feature type="transmembrane region" description="Helical" evidence="1">
    <location>
        <begin position="412"/>
        <end position="429"/>
    </location>
</feature>
<keyword evidence="1" id="KW-0472">Membrane</keyword>
<comment type="caution">
    <text evidence="2">The sequence shown here is derived from an EMBL/GenBank/DDBJ whole genome shotgun (WGS) entry which is preliminary data.</text>
</comment>
<dbReference type="EMBL" id="SLZR01000008">
    <property type="protein sequence ID" value="TCS40800.1"/>
    <property type="molecule type" value="Genomic_DNA"/>
</dbReference>